<feature type="compositionally biased region" description="Polar residues" evidence="1">
    <location>
        <begin position="665"/>
        <end position="682"/>
    </location>
</feature>
<evidence type="ECO:0000259" key="2">
    <source>
        <dbReference type="PROSITE" id="PS50234"/>
    </source>
</evidence>
<accession>A0A2V1E2W2</accession>
<feature type="compositionally biased region" description="Low complexity" evidence="1">
    <location>
        <begin position="704"/>
        <end position="714"/>
    </location>
</feature>
<dbReference type="PANTHER" id="PTHR45737:SF6">
    <property type="entry name" value="VON WILLEBRAND FACTOR A DOMAIN-CONTAINING PROTEIN 5A"/>
    <property type="match status" value="1"/>
</dbReference>
<evidence type="ECO:0008006" key="6">
    <source>
        <dbReference type="Google" id="ProtNLM"/>
    </source>
</evidence>
<feature type="domain" description="VIT" evidence="3">
    <location>
        <begin position="8"/>
        <end position="130"/>
    </location>
</feature>
<proteinExistence type="predicted"/>
<gene>
    <name evidence="4" type="ORF">DM02DRAFT_585513</name>
</gene>
<dbReference type="Pfam" id="PF08487">
    <property type="entry name" value="VIT"/>
    <property type="match status" value="1"/>
</dbReference>
<feature type="compositionally biased region" description="Low complexity" evidence="1">
    <location>
        <begin position="730"/>
        <end position="742"/>
    </location>
</feature>
<dbReference type="SUPFAM" id="SSF53300">
    <property type="entry name" value="vWA-like"/>
    <property type="match status" value="1"/>
</dbReference>
<dbReference type="InterPro" id="IPR013694">
    <property type="entry name" value="VIT"/>
</dbReference>
<evidence type="ECO:0000256" key="1">
    <source>
        <dbReference type="SAM" id="MobiDB-lite"/>
    </source>
</evidence>
<dbReference type="InterPro" id="IPR002035">
    <property type="entry name" value="VWF_A"/>
</dbReference>
<dbReference type="PROSITE" id="PS50234">
    <property type="entry name" value="VWFA"/>
    <property type="match status" value="1"/>
</dbReference>
<dbReference type="PROSITE" id="PS51468">
    <property type="entry name" value="VIT"/>
    <property type="match status" value="1"/>
</dbReference>
<reference evidence="4 5" key="1">
    <citation type="journal article" date="2018" name="Sci. Rep.">
        <title>Comparative genomics provides insights into the lifestyle and reveals functional heterogeneity of dark septate endophytic fungi.</title>
        <authorList>
            <person name="Knapp D.G."/>
            <person name="Nemeth J.B."/>
            <person name="Barry K."/>
            <person name="Hainaut M."/>
            <person name="Henrissat B."/>
            <person name="Johnson J."/>
            <person name="Kuo A."/>
            <person name="Lim J.H.P."/>
            <person name="Lipzen A."/>
            <person name="Nolan M."/>
            <person name="Ohm R.A."/>
            <person name="Tamas L."/>
            <person name="Grigoriev I.V."/>
            <person name="Spatafora J.W."/>
            <person name="Nagy L.G."/>
            <person name="Kovacs G.M."/>
        </authorList>
    </citation>
    <scope>NUCLEOTIDE SEQUENCE [LARGE SCALE GENOMIC DNA]</scope>
    <source>
        <strain evidence="4 5">DSE2036</strain>
    </source>
</reference>
<dbReference type="SMART" id="SM00609">
    <property type="entry name" value="VIT"/>
    <property type="match status" value="1"/>
</dbReference>
<feature type="domain" description="VWFA" evidence="2">
    <location>
        <begin position="273"/>
        <end position="457"/>
    </location>
</feature>
<dbReference type="AlphaFoldDB" id="A0A2V1E2W2"/>
<protein>
    <recommendedName>
        <fullName evidence="6">VIT-domain-containing protein</fullName>
    </recommendedName>
</protein>
<evidence type="ECO:0000259" key="3">
    <source>
        <dbReference type="PROSITE" id="PS51468"/>
    </source>
</evidence>
<dbReference type="Pfam" id="PF13768">
    <property type="entry name" value="VWA_3"/>
    <property type="match status" value="1"/>
</dbReference>
<dbReference type="OrthoDB" id="1729737at2759"/>
<dbReference type="Proteomes" id="UP000244855">
    <property type="component" value="Unassembled WGS sequence"/>
</dbReference>
<dbReference type="PANTHER" id="PTHR45737">
    <property type="entry name" value="VON WILLEBRAND FACTOR A DOMAIN-CONTAINING PROTEIN 5A"/>
    <property type="match status" value="1"/>
</dbReference>
<keyword evidence="5" id="KW-1185">Reference proteome</keyword>
<evidence type="ECO:0000313" key="4">
    <source>
        <dbReference type="EMBL" id="PVI04893.1"/>
    </source>
</evidence>
<dbReference type="STRING" id="97972.A0A2V1E2W2"/>
<feature type="compositionally biased region" description="Basic and acidic residues" evidence="1">
    <location>
        <begin position="689"/>
        <end position="701"/>
    </location>
</feature>
<organism evidence="4 5">
    <name type="scientific">Periconia macrospinosa</name>
    <dbReference type="NCBI Taxonomy" id="97972"/>
    <lineage>
        <taxon>Eukaryota</taxon>
        <taxon>Fungi</taxon>
        <taxon>Dikarya</taxon>
        <taxon>Ascomycota</taxon>
        <taxon>Pezizomycotina</taxon>
        <taxon>Dothideomycetes</taxon>
        <taxon>Pleosporomycetidae</taxon>
        <taxon>Pleosporales</taxon>
        <taxon>Massarineae</taxon>
        <taxon>Periconiaceae</taxon>
        <taxon>Periconia</taxon>
    </lineage>
</organism>
<dbReference type="InterPro" id="IPR036465">
    <property type="entry name" value="vWFA_dom_sf"/>
</dbReference>
<feature type="region of interest" description="Disordered" evidence="1">
    <location>
        <begin position="656"/>
        <end position="742"/>
    </location>
</feature>
<dbReference type="EMBL" id="KZ805318">
    <property type="protein sequence ID" value="PVI04893.1"/>
    <property type="molecule type" value="Genomic_DNA"/>
</dbReference>
<name>A0A2V1E2W2_9PLEO</name>
<dbReference type="Gene3D" id="3.40.50.410">
    <property type="entry name" value="von Willebrand factor, type A domain"/>
    <property type="match status" value="1"/>
</dbReference>
<evidence type="ECO:0000313" key="5">
    <source>
        <dbReference type="Proteomes" id="UP000244855"/>
    </source>
</evidence>
<sequence length="935" mass="101618">MAQDICGCYYVDAEYPRTRVYLPQIKVDGHTTIQSLASRTVLKQYFHNTSPDIDEIRYTFPLFDGASVVDFVCSIGERTIYSLVKPKGEAKGTYMQAKARGNPNAANVFTTSLSNIPSETVVEVTITYVQELKNDDEVDGVRFTLPTKVAPRYKSYPGMFLETPRYPSSENSFIVDISMSDEISIQKVMSPSHPLEIEISLGSLSTSGQRSPSNASATLALGTAPLDEDFVLQVIADIEEGVQQAVLETHPTIFDQRALIATLVPKFSLKNHEVIFLADRSLNWDYNWWTMKTAMKTIMKYVLKSLPADCIFNIYSFGVRHGPLWLISKPVTESNLREAIAYIDGMEADWAYSNTLPVVRESVNFRRVRLSTDLILFTRGDIESQEQNEMTNFLSRITNNTAVRVFPIGIGRGISSKRKLIEGIARAGNGFGQTIESAEIMTNKDLRMLKAALMSPIKDCQLEIKYDDDSIEKLADIMGPSFDLGKAQAQNDNMPQAHAKPISLPNLDPPQILQTPLYIPPLYPFQWTCIYLLMSPETSHLIPKALILKGTSAKAPVEIEIPIEIRNETDQMIHQLAARKAIQELEEGRGWVVPATAAKNGLMSKVDLELLAKRSQKEAVRLGVEFQVACKFCSTVAVECDEVDILKKREDAKVLDQEVEEETGLVQTEISTGVKGGNTSSPFGARSSHAHESGFESENHTSRTRTTYSSTTTTGFGQAGSASESPFDHASPSGGNPSGVPGNAVSGSPFAAFGNSIGGSPFGGLGNAMNGCLFGSPGNAAASGLSTNAGTPTPMGLSTGGLFGINSPFSALAGAGNNSSLVTRLVNQQSVNGSWLTFASIPFTEMGLKQDQVLSNFTKPTLAGMQKAGPAIMEALVATILVVLHMEKAMAGEKHVWKSAVEKARTFIEGVELKVGKDVAAECWKVGESLTLSYG</sequence>